<reference evidence="1 2" key="1">
    <citation type="submission" date="2020-04" db="EMBL/GenBank/DDBJ databases">
        <authorList>
            <person name="Klaysubun C."/>
            <person name="Duangmal K."/>
            <person name="Lipun K."/>
        </authorList>
    </citation>
    <scope>NUCLEOTIDE SEQUENCE [LARGE SCALE GENOMIC DNA]</scope>
    <source>
        <strain evidence="1 2">K10HN5</strain>
    </source>
</reference>
<accession>A0ABX1SM55</accession>
<dbReference type="RefSeq" id="WP_169385422.1">
    <property type="nucleotide sequence ID" value="NZ_JAAXLA010000108.1"/>
</dbReference>
<dbReference type="Proteomes" id="UP000820669">
    <property type="component" value="Unassembled WGS sequence"/>
</dbReference>
<comment type="caution">
    <text evidence="1">The sequence shown here is derived from an EMBL/GenBank/DDBJ whole genome shotgun (WGS) entry which is preliminary data.</text>
</comment>
<keyword evidence="2" id="KW-1185">Reference proteome</keyword>
<dbReference type="EMBL" id="JAAXLA010000108">
    <property type="protein sequence ID" value="NMI01913.1"/>
    <property type="molecule type" value="Genomic_DNA"/>
</dbReference>
<protein>
    <submittedName>
        <fullName evidence="1">Uncharacterized protein</fullName>
    </submittedName>
</protein>
<proteinExistence type="predicted"/>
<evidence type="ECO:0000313" key="1">
    <source>
        <dbReference type="EMBL" id="NMI01913.1"/>
    </source>
</evidence>
<organism evidence="1 2">
    <name type="scientific">Pseudonocardia acidicola</name>
    <dbReference type="NCBI Taxonomy" id="2724939"/>
    <lineage>
        <taxon>Bacteria</taxon>
        <taxon>Bacillati</taxon>
        <taxon>Actinomycetota</taxon>
        <taxon>Actinomycetes</taxon>
        <taxon>Pseudonocardiales</taxon>
        <taxon>Pseudonocardiaceae</taxon>
        <taxon>Pseudonocardia</taxon>
    </lineage>
</organism>
<sequence>MSLVDRSRVDRGPGGRSEVSTVSVTCVLDALAHQVPDTELAAGAAVATGRYRAVCGQVIVPAPMVEPDGQPCDECAAALRSRHPRRRRSRPLRRLLP</sequence>
<name>A0ABX1SM55_9PSEU</name>
<evidence type="ECO:0000313" key="2">
    <source>
        <dbReference type="Proteomes" id="UP000820669"/>
    </source>
</evidence>
<gene>
    <name evidence="1" type="ORF">HF526_32140</name>
</gene>